<dbReference type="Gene3D" id="2.30.30.30">
    <property type="match status" value="1"/>
</dbReference>
<evidence type="ECO:0000256" key="3">
    <source>
        <dbReference type="ARBA" id="ARBA00009479"/>
    </source>
</evidence>
<dbReference type="GO" id="GO:0043043">
    <property type="term" value="P:peptide biosynthetic process"/>
    <property type="evidence" value="ECO:0007669"/>
    <property type="project" value="InterPro"/>
</dbReference>
<dbReference type="SUPFAM" id="SSF50249">
    <property type="entry name" value="Nucleic acid-binding proteins"/>
    <property type="match status" value="2"/>
</dbReference>
<keyword evidence="6" id="KW-0648">Protein biosynthesis</keyword>
<dbReference type="FunFam" id="2.40.50.140:FF:000004">
    <property type="entry name" value="Elongation factor P"/>
    <property type="match status" value="1"/>
</dbReference>
<reference evidence="11" key="1">
    <citation type="journal article" date="2017" name="Nat. Commun.">
        <title>The asparagus genome sheds light on the origin and evolution of a young Y chromosome.</title>
        <authorList>
            <person name="Harkess A."/>
            <person name="Zhou J."/>
            <person name="Xu C."/>
            <person name="Bowers J.E."/>
            <person name="Van der Hulst R."/>
            <person name="Ayyampalayam S."/>
            <person name="Mercati F."/>
            <person name="Riccardi P."/>
            <person name="McKain M.R."/>
            <person name="Kakrana A."/>
            <person name="Tang H."/>
            <person name="Ray J."/>
            <person name="Groenendijk J."/>
            <person name="Arikit S."/>
            <person name="Mathioni S.M."/>
            <person name="Nakano M."/>
            <person name="Shan H."/>
            <person name="Telgmann-Rauber A."/>
            <person name="Kanno A."/>
            <person name="Yue Z."/>
            <person name="Chen H."/>
            <person name="Li W."/>
            <person name="Chen Y."/>
            <person name="Xu X."/>
            <person name="Zhang Y."/>
            <person name="Luo S."/>
            <person name="Chen H."/>
            <person name="Gao J."/>
            <person name="Mao Z."/>
            <person name="Pires J.C."/>
            <person name="Luo M."/>
            <person name="Kudrna D."/>
            <person name="Wing R.A."/>
            <person name="Meyers B.C."/>
            <person name="Yi K."/>
            <person name="Kong H."/>
            <person name="Lavrijsen P."/>
            <person name="Sunseri F."/>
            <person name="Falavigna A."/>
            <person name="Ye Y."/>
            <person name="Leebens-Mack J.H."/>
            <person name="Chen G."/>
        </authorList>
    </citation>
    <scope>NUCLEOTIDE SEQUENCE [LARGE SCALE GENOMIC DNA]</scope>
    <source>
        <strain evidence="11">cv. DH0086</strain>
    </source>
</reference>
<dbReference type="Proteomes" id="UP000243459">
    <property type="component" value="Chromosome 7"/>
</dbReference>
<evidence type="ECO:0000256" key="7">
    <source>
        <dbReference type="SAM" id="MobiDB-lite"/>
    </source>
</evidence>
<dbReference type="FunFam" id="2.30.30.30:FF:000003">
    <property type="entry name" value="Elongation factor P"/>
    <property type="match status" value="1"/>
</dbReference>
<evidence type="ECO:0000256" key="5">
    <source>
        <dbReference type="ARBA" id="ARBA00022768"/>
    </source>
</evidence>
<dbReference type="UniPathway" id="UPA00345"/>
<dbReference type="GO" id="GO:0005829">
    <property type="term" value="C:cytosol"/>
    <property type="evidence" value="ECO:0007669"/>
    <property type="project" value="UniProtKB-ARBA"/>
</dbReference>
<sequence>MRAPPQRKSRRQKKARGFLHSSQLLVENMQSMRRRVFQALLARSPSSPSHPPPSISANEALPRGTLASPWIAVQTRGCKVHGSDVRPGNVIERNGRLYQVLKAQHTQQGRGGATIQAELRDVDTGNKTNSRFRTDESIEKVFVEQKSFSFLYQDGDNVVLMEPNTFEQVEVSRELFGNAAVYLKEDVPVMLHMYDERVMSATIPPKVTCTVADAQTTAKGLTATPQYKKVVLENGLTVSAPQFIKPGDQIVVNTMDDSYVTRAK</sequence>
<dbReference type="InterPro" id="IPR001059">
    <property type="entry name" value="Transl_elong_P/YeiP_cen"/>
</dbReference>
<evidence type="ECO:0000256" key="1">
    <source>
        <dbReference type="ARBA" id="ARBA00004496"/>
    </source>
</evidence>
<accession>A0A5P1EJX2</accession>
<dbReference type="Gene3D" id="2.40.50.140">
    <property type="entry name" value="Nucleic acid-binding proteins"/>
    <property type="match status" value="2"/>
</dbReference>
<evidence type="ECO:0008006" key="12">
    <source>
        <dbReference type="Google" id="ProtNLM"/>
    </source>
</evidence>
<proteinExistence type="inferred from homology"/>
<dbReference type="Gramene" id="ONK65477">
    <property type="protein sequence ID" value="ONK65477"/>
    <property type="gene ID" value="A4U43_C07F37510"/>
</dbReference>
<dbReference type="FunFam" id="2.40.50.140:FF:000009">
    <property type="entry name" value="Elongation factor P"/>
    <property type="match status" value="1"/>
</dbReference>
<dbReference type="NCBIfam" id="TIGR00038">
    <property type="entry name" value="efp"/>
    <property type="match status" value="1"/>
</dbReference>
<dbReference type="OMA" id="SNHHKPG"/>
<comment type="similarity">
    <text evidence="3">Belongs to the elongation factor P family.</text>
</comment>
<feature type="domain" description="Elongation factor P C-terminal" evidence="8">
    <location>
        <begin position="207"/>
        <end position="262"/>
    </location>
</feature>
<dbReference type="InterPro" id="IPR020599">
    <property type="entry name" value="Transl_elong_fac_P/YeiP"/>
</dbReference>
<dbReference type="PANTHER" id="PTHR30053:SF14">
    <property type="entry name" value="TRANSLATION ELONGATION FACTOR KOW-LIKE DOMAIN-CONTAINING PROTEIN"/>
    <property type="match status" value="1"/>
</dbReference>
<dbReference type="SUPFAM" id="SSF50104">
    <property type="entry name" value="Translation proteins SH3-like domain"/>
    <property type="match status" value="1"/>
</dbReference>
<dbReference type="Pfam" id="PF08207">
    <property type="entry name" value="EFP_N"/>
    <property type="match status" value="1"/>
</dbReference>
<dbReference type="InterPro" id="IPR015365">
    <property type="entry name" value="Elong-fact-P_C"/>
</dbReference>
<evidence type="ECO:0000259" key="8">
    <source>
        <dbReference type="SMART" id="SM00841"/>
    </source>
</evidence>
<comment type="pathway">
    <text evidence="2">Protein biosynthesis; polypeptide chain elongation.</text>
</comment>
<dbReference type="NCBIfam" id="NF001810">
    <property type="entry name" value="PRK00529.1"/>
    <property type="match status" value="1"/>
</dbReference>
<keyword evidence="11" id="KW-1185">Reference proteome</keyword>
<dbReference type="GO" id="GO:0003746">
    <property type="term" value="F:translation elongation factor activity"/>
    <property type="evidence" value="ECO:0007669"/>
    <property type="project" value="UniProtKB-KW"/>
</dbReference>
<evidence type="ECO:0000256" key="2">
    <source>
        <dbReference type="ARBA" id="ARBA00004815"/>
    </source>
</evidence>
<feature type="region of interest" description="Disordered" evidence="7">
    <location>
        <begin position="1"/>
        <end position="21"/>
    </location>
</feature>
<dbReference type="InterPro" id="IPR012340">
    <property type="entry name" value="NA-bd_OB-fold"/>
</dbReference>
<dbReference type="InterPro" id="IPR013185">
    <property type="entry name" value="Transl_elong_KOW-like"/>
</dbReference>
<dbReference type="Pfam" id="PF09285">
    <property type="entry name" value="Elong-fact-P_C"/>
    <property type="match status" value="1"/>
</dbReference>
<evidence type="ECO:0000313" key="11">
    <source>
        <dbReference type="Proteomes" id="UP000243459"/>
    </source>
</evidence>
<dbReference type="InterPro" id="IPR011768">
    <property type="entry name" value="Transl_elongation_fac_P"/>
</dbReference>
<evidence type="ECO:0000256" key="6">
    <source>
        <dbReference type="ARBA" id="ARBA00022917"/>
    </source>
</evidence>
<dbReference type="InterPro" id="IPR014722">
    <property type="entry name" value="Rib_uL2_dom2"/>
</dbReference>
<dbReference type="EMBL" id="CM007387">
    <property type="protein sequence ID" value="ONK65477.1"/>
    <property type="molecule type" value="Genomic_DNA"/>
</dbReference>
<organism evidence="10 11">
    <name type="scientific">Asparagus officinalis</name>
    <name type="common">Garden asparagus</name>
    <dbReference type="NCBI Taxonomy" id="4686"/>
    <lineage>
        <taxon>Eukaryota</taxon>
        <taxon>Viridiplantae</taxon>
        <taxon>Streptophyta</taxon>
        <taxon>Embryophyta</taxon>
        <taxon>Tracheophyta</taxon>
        <taxon>Spermatophyta</taxon>
        <taxon>Magnoliopsida</taxon>
        <taxon>Liliopsida</taxon>
        <taxon>Asparagales</taxon>
        <taxon>Asparagaceae</taxon>
        <taxon>Asparagoideae</taxon>
        <taxon>Asparagus</taxon>
    </lineage>
</organism>
<dbReference type="Pfam" id="PF01132">
    <property type="entry name" value="EFP"/>
    <property type="match status" value="1"/>
</dbReference>
<dbReference type="AlphaFoldDB" id="A0A5P1EJX2"/>
<dbReference type="CDD" id="cd04470">
    <property type="entry name" value="S1_EF-P_repeat_1"/>
    <property type="match status" value="1"/>
</dbReference>
<keyword evidence="4" id="KW-0963">Cytoplasm</keyword>
<comment type="subcellular location">
    <subcellularLocation>
        <location evidence="1">Cytoplasm</location>
    </subcellularLocation>
</comment>
<keyword evidence="5" id="KW-0251">Elongation factor</keyword>
<dbReference type="SMART" id="SM01185">
    <property type="entry name" value="EFP"/>
    <property type="match status" value="1"/>
</dbReference>
<dbReference type="HAMAP" id="MF_00141">
    <property type="entry name" value="EF_P"/>
    <property type="match status" value="1"/>
</dbReference>
<protein>
    <recommendedName>
        <fullName evidence="12">Elongation factor P</fullName>
    </recommendedName>
</protein>
<gene>
    <name evidence="10" type="ORF">A4U43_C07F37510</name>
</gene>
<dbReference type="PANTHER" id="PTHR30053">
    <property type="entry name" value="ELONGATION FACTOR P"/>
    <property type="match status" value="1"/>
</dbReference>
<evidence type="ECO:0000259" key="9">
    <source>
        <dbReference type="SMART" id="SM01185"/>
    </source>
</evidence>
<feature type="compositionally biased region" description="Basic residues" evidence="7">
    <location>
        <begin position="1"/>
        <end position="17"/>
    </location>
</feature>
<feature type="domain" description="Translation elongation factor P/YeiP central" evidence="9">
    <location>
        <begin position="145"/>
        <end position="199"/>
    </location>
</feature>
<evidence type="ECO:0000313" key="10">
    <source>
        <dbReference type="EMBL" id="ONK65477.1"/>
    </source>
</evidence>
<name>A0A5P1EJX2_ASPOF</name>
<dbReference type="InterPro" id="IPR008991">
    <property type="entry name" value="Translation_prot_SH3-like_sf"/>
</dbReference>
<dbReference type="SMART" id="SM00841">
    <property type="entry name" value="Elong-fact-P_C"/>
    <property type="match status" value="1"/>
</dbReference>
<evidence type="ECO:0000256" key="4">
    <source>
        <dbReference type="ARBA" id="ARBA00022490"/>
    </source>
</evidence>